<comment type="catalytic activity">
    <reaction evidence="13 14">
        <text>di-trans,octa-cis-undecaprenyl diphosphate + H2O = di-trans,octa-cis-undecaprenyl phosphate + phosphate + H(+)</text>
        <dbReference type="Rhea" id="RHEA:28094"/>
        <dbReference type="ChEBI" id="CHEBI:15377"/>
        <dbReference type="ChEBI" id="CHEBI:15378"/>
        <dbReference type="ChEBI" id="CHEBI:43474"/>
        <dbReference type="ChEBI" id="CHEBI:58405"/>
        <dbReference type="ChEBI" id="CHEBI:60392"/>
        <dbReference type="EC" id="3.6.1.27"/>
    </reaction>
</comment>
<evidence type="ECO:0000256" key="14">
    <source>
        <dbReference type="HAMAP-Rule" id="MF_01006"/>
    </source>
</evidence>
<feature type="transmembrane region" description="Helical" evidence="14">
    <location>
        <begin position="69"/>
        <end position="90"/>
    </location>
</feature>
<dbReference type="InterPro" id="IPR003824">
    <property type="entry name" value="UppP"/>
</dbReference>
<evidence type="ECO:0000256" key="6">
    <source>
        <dbReference type="ARBA" id="ARBA00022692"/>
    </source>
</evidence>
<gene>
    <name evidence="14" type="primary">uppP</name>
    <name evidence="15" type="ORF">UU78_C0091G0010</name>
</gene>
<sequence length="242" mass="26664">MTLIQAIILGIVEGITEFLPISSTGHMILVGTLLRIPQTEFLKTFEIVIQLGAIIAVGFLYIKTLLTKRVVWFPLIAAFIPTSIIGFIMYKFVKQFLLGNSMITVIALGLGGIAFYAIEQILKRHTPKATTLEKITIPQAILIGVGQSVSIIPGVSRAAASIFTGMLIGLSRQTAVEFSFLLAIPTMIAFILPVIIGTLVAFVTAMVTVKLFLKYVQSHTFFPFAIYRIFLAIGFWYFILRS</sequence>
<evidence type="ECO:0000313" key="15">
    <source>
        <dbReference type="EMBL" id="KKS19188.1"/>
    </source>
</evidence>
<dbReference type="PANTHER" id="PTHR30622">
    <property type="entry name" value="UNDECAPRENYL-DIPHOSPHATASE"/>
    <property type="match status" value="1"/>
</dbReference>
<evidence type="ECO:0000256" key="7">
    <source>
        <dbReference type="ARBA" id="ARBA00022801"/>
    </source>
</evidence>
<keyword evidence="7 14" id="KW-0378">Hydrolase</keyword>
<feature type="transmembrane region" description="Helical" evidence="14">
    <location>
        <begin position="180"/>
        <end position="209"/>
    </location>
</feature>
<evidence type="ECO:0000256" key="5">
    <source>
        <dbReference type="ARBA" id="ARBA00022475"/>
    </source>
</evidence>
<keyword evidence="10 14" id="KW-0046">Antibiotic resistance</keyword>
<evidence type="ECO:0000256" key="8">
    <source>
        <dbReference type="ARBA" id="ARBA00022989"/>
    </source>
</evidence>
<evidence type="ECO:0000256" key="12">
    <source>
        <dbReference type="ARBA" id="ARBA00032932"/>
    </source>
</evidence>
<keyword evidence="14" id="KW-0573">Peptidoglycan synthesis</keyword>
<accession>A0A0G1A1F8</accession>
<evidence type="ECO:0000256" key="13">
    <source>
        <dbReference type="ARBA" id="ARBA00047594"/>
    </source>
</evidence>
<comment type="caution">
    <text evidence="15">The sequence shown here is derived from an EMBL/GenBank/DDBJ whole genome shotgun (WGS) entry which is preliminary data.</text>
</comment>
<dbReference type="HAMAP" id="MF_01006">
    <property type="entry name" value="Undec_diphosphatase"/>
    <property type="match status" value="1"/>
</dbReference>
<evidence type="ECO:0000313" key="16">
    <source>
        <dbReference type="Proteomes" id="UP000034371"/>
    </source>
</evidence>
<dbReference type="EMBL" id="LCBY01000091">
    <property type="protein sequence ID" value="KKS19188.1"/>
    <property type="molecule type" value="Genomic_DNA"/>
</dbReference>
<proteinExistence type="inferred from homology"/>
<keyword evidence="6 14" id="KW-0812">Transmembrane</keyword>
<dbReference type="GO" id="GO:0005886">
    <property type="term" value="C:plasma membrane"/>
    <property type="evidence" value="ECO:0007669"/>
    <property type="project" value="UniProtKB-SubCell"/>
</dbReference>
<name>A0A0G1A1F8_9BACT</name>
<dbReference type="GO" id="GO:0009252">
    <property type="term" value="P:peptidoglycan biosynthetic process"/>
    <property type="evidence" value="ECO:0007669"/>
    <property type="project" value="UniProtKB-KW"/>
</dbReference>
<comment type="subcellular location">
    <subcellularLocation>
        <location evidence="1 14">Cell membrane</location>
        <topology evidence="1 14">Multi-pass membrane protein</topology>
    </subcellularLocation>
</comment>
<comment type="similarity">
    <text evidence="2 14">Belongs to the UppP family.</text>
</comment>
<dbReference type="PATRIC" id="fig|1618487.3.peg.1037"/>
<keyword evidence="8 14" id="KW-1133">Transmembrane helix</keyword>
<keyword evidence="14" id="KW-0133">Cell shape</keyword>
<keyword evidence="9 14" id="KW-0472">Membrane</keyword>
<dbReference type="EC" id="3.6.1.27" evidence="3 14"/>
<evidence type="ECO:0000256" key="9">
    <source>
        <dbReference type="ARBA" id="ARBA00023136"/>
    </source>
</evidence>
<reference evidence="15 16" key="1">
    <citation type="journal article" date="2015" name="Nature">
        <title>rRNA introns, odd ribosomes, and small enigmatic genomes across a large radiation of phyla.</title>
        <authorList>
            <person name="Brown C.T."/>
            <person name="Hug L.A."/>
            <person name="Thomas B.C."/>
            <person name="Sharon I."/>
            <person name="Castelle C.J."/>
            <person name="Singh A."/>
            <person name="Wilkins M.J."/>
            <person name="Williams K.H."/>
            <person name="Banfield J.F."/>
        </authorList>
    </citation>
    <scope>NUCLEOTIDE SEQUENCE [LARGE SCALE GENOMIC DNA]</scope>
</reference>
<feature type="transmembrane region" description="Helical" evidence="14">
    <location>
        <begin position="96"/>
        <end position="118"/>
    </location>
</feature>
<organism evidence="15 16">
    <name type="scientific">Candidatus Roizmanbacteria bacterium GW2011_GWC2_41_7</name>
    <dbReference type="NCBI Taxonomy" id="1618487"/>
    <lineage>
        <taxon>Bacteria</taxon>
        <taxon>Candidatus Roizmaniibacteriota</taxon>
    </lineage>
</organism>
<evidence type="ECO:0000256" key="4">
    <source>
        <dbReference type="ARBA" id="ARBA00021581"/>
    </source>
</evidence>
<dbReference type="PANTHER" id="PTHR30622:SF3">
    <property type="entry name" value="UNDECAPRENYL-DIPHOSPHATASE"/>
    <property type="match status" value="1"/>
</dbReference>
<evidence type="ECO:0000256" key="2">
    <source>
        <dbReference type="ARBA" id="ARBA00010621"/>
    </source>
</evidence>
<protein>
    <recommendedName>
        <fullName evidence="4 14">Undecaprenyl-diphosphatase</fullName>
        <ecNumber evidence="3 14">3.6.1.27</ecNumber>
    </recommendedName>
    <alternativeName>
        <fullName evidence="12 14">Bacitracin resistance protein</fullName>
    </alternativeName>
    <alternativeName>
        <fullName evidence="11 14">Undecaprenyl pyrophosphate phosphatase</fullName>
    </alternativeName>
</protein>
<dbReference type="GO" id="GO:0046677">
    <property type="term" value="P:response to antibiotic"/>
    <property type="evidence" value="ECO:0007669"/>
    <property type="project" value="UniProtKB-UniRule"/>
</dbReference>
<dbReference type="AlphaFoldDB" id="A0A0G1A1F8"/>
<evidence type="ECO:0000256" key="3">
    <source>
        <dbReference type="ARBA" id="ARBA00012374"/>
    </source>
</evidence>
<dbReference type="Pfam" id="PF02673">
    <property type="entry name" value="BacA"/>
    <property type="match status" value="1"/>
</dbReference>
<dbReference type="GO" id="GO:0071555">
    <property type="term" value="P:cell wall organization"/>
    <property type="evidence" value="ECO:0007669"/>
    <property type="project" value="UniProtKB-KW"/>
</dbReference>
<evidence type="ECO:0000256" key="1">
    <source>
        <dbReference type="ARBA" id="ARBA00004651"/>
    </source>
</evidence>
<comment type="function">
    <text evidence="14">Catalyzes the dephosphorylation of undecaprenyl diphosphate (UPP). Confers resistance to bacitracin.</text>
</comment>
<evidence type="ECO:0000256" key="11">
    <source>
        <dbReference type="ARBA" id="ARBA00032707"/>
    </source>
</evidence>
<dbReference type="Proteomes" id="UP000034371">
    <property type="component" value="Unassembled WGS sequence"/>
</dbReference>
<dbReference type="GO" id="GO:0050380">
    <property type="term" value="F:undecaprenyl-diphosphatase activity"/>
    <property type="evidence" value="ECO:0007669"/>
    <property type="project" value="UniProtKB-UniRule"/>
</dbReference>
<comment type="miscellaneous">
    <text evidence="14">Bacitracin is thought to be involved in the inhibition of peptidoglycan synthesis by sequestering undecaprenyl diphosphate, thereby reducing the pool of lipid carrier available.</text>
</comment>
<dbReference type="GO" id="GO:0008360">
    <property type="term" value="P:regulation of cell shape"/>
    <property type="evidence" value="ECO:0007669"/>
    <property type="project" value="UniProtKB-KW"/>
</dbReference>
<feature type="transmembrane region" description="Helical" evidence="14">
    <location>
        <begin position="41"/>
        <end position="62"/>
    </location>
</feature>
<keyword evidence="14" id="KW-0961">Cell wall biogenesis/degradation</keyword>
<evidence type="ECO:0000256" key="10">
    <source>
        <dbReference type="ARBA" id="ARBA00023251"/>
    </source>
</evidence>
<feature type="transmembrane region" description="Helical" evidence="14">
    <location>
        <begin position="221"/>
        <end position="240"/>
    </location>
</feature>
<keyword evidence="5 14" id="KW-1003">Cell membrane</keyword>